<protein>
    <submittedName>
        <fullName evidence="2">Uncharacterized protein</fullName>
    </submittedName>
</protein>
<sequence>TKSRKLSLQRRKLPLVRGPPGGAASRDLKGIKRYSAFLSSPPLDSLHALLQDPPIAACGGTHREPEPAQAVPGGPDRPQHLELWLSPQRARHFYSTPEFILMKCPRTDISLFRAFSFLHSSH</sequence>
<name>A0ABD0P4S9_CIRMR</name>
<feature type="region of interest" description="Disordered" evidence="1">
    <location>
        <begin position="58"/>
        <end position="77"/>
    </location>
</feature>
<accession>A0ABD0P4S9</accession>
<feature type="compositionally biased region" description="Basic residues" evidence="1">
    <location>
        <begin position="1"/>
        <end position="14"/>
    </location>
</feature>
<dbReference type="Proteomes" id="UP001529510">
    <property type="component" value="Unassembled WGS sequence"/>
</dbReference>
<feature type="region of interest" description="Disordered" evidence="1">
    <location>
        <begin position="1"/>
        <end position="24"/>
    </location>
</feature>
<dbReference type="AlphaFoldDB" id="A0ABD0P4S9"/>
<comment type="caution">
    <text evidence="2">The sequence shown here is derived from an EMBL/GenBank/DDBJ whole genome shotgun (WGS) entry which is preliminary data.</text>
</comment>
<dbReference type="EMBL" id="JAMKFB020000018">
    <property type="protein sequence ID" value="KAL0168625.1"/>
    <property type="molecule type" value="Genomic_DNA"/>
</dbReference>
<gene>
    <name evidence="2" type="ORF">M9458_036847</name>
</gene>
<evidence type="ECO:0000313" key="2">
    <source>
        <dbReference type="EMBL" id="KAL0168625.1"/>
    </source>
</evidence>
<reference evidence="2 3" key="1">
    <citation type="submission" date="2024-05" db="EMBL/GenBank/DDBJ databases">
        <title>Genome sequencing and assembly of Indian major carp, Cirrhinus mrigala (Hamilton, 1822).</title>
        <authorList>
            <person name="Mohindra V."/>
            <person name="Chowdhury L.M."/>
            <person name="Lal K."/>
            <person name="Jena J.K."/>
        </authorList>
    </citation>
    <scope>NUCLEOTIDE SEQUENCE [LARGE SCALE GENOMIC DNA]</scope>
    <source>
        <strain evidence="2">CM1030</strain>
        <tissue evidence="2">Blood</tissue>
    </source>
</reference>
<organism evidence="2 3">
    <name type="scientific">Cirrhinus mrigala</name>
    <name type="common">Mrigala</name>
    <dbReference type="NCBI Taxonomy" id="683832"/>
    <lineage>
        <taxon>Eukaryota</taxon>
        <taxon>Metazoa</taxon>
        <taxon>Chordata</taxon>
        <taxon>Craniata</taxon>
        <taxon>Vertebrata</taxon>
        <taxon>Euteleostomi</taxon>
        <taxon>Actinopterygii</taxon>
        <taxon>Neopterygii</taxon>
        <taxon>Teleostei</taxon>
        <taxon>Ostariophysi</taxon>
        <taxon>Cypriniformes</taxon>
        <taxon>Cyprinidae</taxon>
        <taxon>Labeoninae</taxon>
        <taxon>Labeonini</taxon>
        <taxon>Cirrhinus</taxon>
    </lineage>
</organism>
<feature type="non-terminal residue" evidence="2">
    <location>
        <position position="1"/>
    </location>
</feature>
<proteinExistence type="predicted"/>
<evidence type="ECO:0000313" key="3">
    <source>
        <dbReference type="Proteomes" id="UP001529510"/>
    </source>
</evidence>
<evidence type="ECO:0000256" key="1">
    <source>
        <dbReference type="SAM" id="MobiDB-lite"/>
    </source>
</evidence>
<keyword evidence="3" id="KW-1185">Reference proteome</keyword>
<feature type="non-terminal residue" evidence="2">
    <location>
        <position position="122"/>
    </location>
</feature>